<proteinExistence type="predicted"/>
<dbReference type="OrthoDB" id="568194at2759"/>
<evidence type="ECO:0000313" key="5">
    <source>
        <dbReference type="Proteomes" id="UP001139887"/>
    </source>
</evidence>
<dbReference type="Gene3D" id="3.40.33.10">
    <property type="entry name" value="CAP"/>
    <property type="match status" value="1"/>
</dbReference>
<evidence type="ECO:0000259" key="3">
    <source>
        <dbReference type="Pfam" id="PF00188"/>
    </source>
</evidence>
<sequence length="222" mass="24464">MVKLAGSLALAASLLLGSLVASAPVEVVPEQARRDYHEVNHHYQYNPIQNVAHTITKVINGVTNRPSGYMQSPEYPSDTAPAQAYQSSQAGYQSTQPGYQSTQPWMQEMLQQVNAIRAEVGKPPLRIDQRLNSMAQAHSNYQASVSTMTHSDPAGGLGDRCSEYGIDWRGVAENVAWNYKDVTDVVTGWKNSPGHYTNMVGDYNVVGFGVTDLYWTQDFAHI</sequence>
<dbReference type="InterPro" id="IPR035940">
    <property type="entry name" value="CAP_sf"/>
</dbReference>
<dbReference type="Pfam" id="PF00188">
    <property type="entry name" value="CAP"/>
    <property type="match status" value="1"/>
</dbReference>
<comment type="caution">
    <text evidence="4">The sequence shown here is derived from an EMBL/GenBank/DDBJ whole genome shotgun (WGS) entry which is preliminary data.</text>
</comment>
<dbReference type="PANTHER" id="PTHR31157">
    <property type="entry name" value="SCP DOMAIN-CONTAINING PROTEIN"/>
    <property type="match status" value="1"/>
</dbReference>
<dbReference type="CDD" id="cd05379">
    <property type="entry name" value="CAP_bacterial"/>
    <property type="match status" value="1"/>
</dbReference>
<name>A0A9W8LYC5_9FUNG</name>
<evidence type="ECO:0000313" key="4">
    <source>
        <dbReference type="EMBL" id="KAJ2844435.1"/>
    </source>
</evidence>
<dbReference type="InterPro" id="IPR014044">
    <property type="entry name" value="CAP_dom"/>
</dbReference>
<keyword evidence="5" id="KW-1185">Reference proteome</keyword>
<feature type="region of interest" description="Disordered" evidence="1">
    <location>
        <begin position="68"/>
        <end position="100"/>
    </location>
</feature>
<evidence type="ECO:0000256" key="2">
    <source>
        <dbReference type="SAM" id="SignalP"/>
    </source>
</evidence>
<protein>
    <recommendedName>
        <fullName evidence="3">SCP domain-containing protein</fullName>
    </recommendedName>
</protein>
<feature type="chain" id="PRO_5040943331" description="SCP domain-containing protein" evidence="2">
    <location>
        <begin position="23"/>
        <end position="222"/>
    </location>
</feature>
<dbReference type="Proteomes" id="UP001139887">
    <property type="component" value="Unassembled WGS sequence"/>
</dbReference>
<feature type="signal peptide" evidence="2">
    <location>
        <begin position="1"/>
        <end position="22"/>
    </location>
</feature>
<gene>
    <name evidence="4" type="ORF">IWW36_005191</name>
</gene>
<dbReference type="SUPFAM" id="SSF55797">
    <property type="entry name" value="PR-1-like"/>
    <property type="match status" value="1"/>
</dbReference>
<accession>A0A9W8LYC5</accession>
<dbReference type="AlphaFoldDB" id="A0A9W8LYC5"/>
<keyword evidence="2" id="KW-0732">Signal</keyword>
<reference evidence="4" key="1">
    <citation type="submission" date="2022-07" db="EMBL/GenBank/DDBJ databases">
        <title>Phylogenomic reconstructions and comparative analyses of Kickxellomycotina fungi.</title>
        <authorList>
            <person name="Reynolds N.K."/>
            <person name="Stajich J.E."/>
            <person name="Barry K."/>
            <person name="Grigoriev I.V."/>
            <person name="Crous P."/>
            <person name="Smith M.E."/>
        </authorList>
    </citation>
    <scope>NUCLEOTIDE SEQUENCE</scope>
    <source>
        <strain evidence="4">NRRL 1566</strain>
    </source>
</reference>
<dbReference type="EMBL" id="JANBUW010001082">
    <property type="protein sequence ID" value="KAJ2844435.1"/>
    <property type="molecule type" value="Genomic_DNA"/>
</dbReference>
<dbReference type="PANTHER" id="PTHR31157:SF1">
    <property type="entry name" value="SCP DOMAIN-CONTAINING PROTEIN"/>
    <property type="match status" value="1"/>
</dbReference>
<feature type="compositionally biased region" description="Low complexity" evidence="1">
    <location>
        <begin position="82"/>
        <end position="96"/>
    </location>
</feature>
<organism evidence="4 5">
    <name type="scientific">Coemansia brasiliensis</name>
    <dbReference type="NCBI Taxonomy" id="2650707"/>
    <lineage>
        <taxon>Eukaryota</taxon>
        <taxon>Fungi</taxon>
        <taxon>Fungi incertae sedis</taxon>
        <taxon>Zoopagomycota</taxon>
        <taxon>Kickxellomycotina</taxon>
        <taxon>Kickxellomycetes</taxon>
        <taxon>Kickxellales</taxon>
        <taxon>Kickxellaceae</taxon>
        <taxon>Coemansia</taxon>
    </lineage>
</organism>
<evidence type="ECO:0000256" key="1">
    <source>
        <dbReference type="SAM" id="MobiDB-lite"/>
    </source>
</evidence>
<feature type="domain" description="SCP" evidence="3">
    <location>
        <begin position="111"/>
        <end position="211"/>
    </location>
</feature>